<name>A0A0K2T7G1_LEPSM</name>
<dbReference type="AlphaFoldDB" id="A0A0K2T7G1"/>
<dbReference type="EMBL" id="HACA01004389">
    <property type="protein sequence ID" value="CDW21750.1"/>
    <property type="molecule type" value="Transcribed_RNA"/>
</dbReference>
<protein>
    <submittedName>
        <fullName evidence="1">Uncharacterized protein</fullName>
    </submittedName>
</protein>
<evidence type="ECO:0000313" key="1">
    <source>
        <dbReference type="EMBL" id="CDW21750.1"/>
    </source>
</evidence>
<reference evidence="1" key="1">
    <citation type="submission" date="2014-05" db="EMBL/GenBank/DDBJ databases">
        <authorList>
            <person name="Chronopoulou M."/>
        </authorList>
    </citation>
    <scope>NUCLEOTIDE SEQUENCE</scope>
    <source>
        <tissue evidence="1">Whole organism</tissue>
    </source>
</reference>
<accession>A0A0K2T7G1</accession>
<organism evidence="1">
    <name type="scientific">Lepeophtheirus salmonis</name>
    <name type="common">Salmon louse</name>
    <name type="synonym">Caligus salmonis</name>
    <dbReference type="NCBI Taxonomy" id="72036"/>
    <lineage>
        <taxon>Eukaryota</taxon>
        <taxon>Metazoa</taxon>
        <taxon>Ecdysozoa</taxon>
        <taxon>Arthropoda</taxon>
        <taxon>Crustacea</taxon>
        <taxon>Multicrustacea</taxon>
        <taxon>Hexanauplia</taxon>
        <taxon>Copepoda</taxon>
        <taxon>Siphonostomatoida</taxon>
        <taxon>Caligidae</taxon>
        <taxon>Lepeophtheirus</taxon>
    </lineage>
</organism>
<proteinExistence type="predicted"/>
<sequence>MLGVEEVLTVNELYDKLLLETFKAQSFRLRYGVDYKNKMTRRSFLLCMKKEIRAKALKQNRA</sequence>